<dbReference type="EMBL" id="LLZH01000349">
    <property type="protein sequence ID" value="KUL21727.1"/>
    <property type="molecule type" value="Genomic_DNA"/>
</dbReference>
<evidence type="ECO:0000313" key="2">
    <source>
        <dbReference type="EMBL" id="KUL21727.1"/>
    </source>
</evidence>
<feature type="transmembrane region" description="Helical" evidence="1">
    <location>
        <begin position="308"/>
        <end position="329"/>
    </location>
</feature>
<accession>A0A124G752</accession>
<keyword evidence="1" id="KW-0472">Membrane</keyword>
<dbReference type="OrthoDB" id="5178168at2"/>
<name>A0A124G752_9ACTN</name>
<evidence type="ECO:0000313" key="3">
    <source>
        <dbReference type="Proteomes" id="UP000053244"/>
    </source>
</evidence>
<dbReference type="AlphaFoldDB" id="A0A124G752"/>
<comment type="caution">
    <text evidence="2">The sequence shown here is derived from an EMBL/GenBank/DDBJ whole genome shotgun (WGS) entry which is preliminary data.</text>
</comment>
<feature type="transmembrane region" description="Helical" evidence="1">
    <location>
        <begin position="260"/>
        <end position="278"/>
    </location>
</feature>
<protein>
    <submittedName>
        <fullName evidence="2">Uncharacterized protein</fullName>
    </submittedName>
</protein>
<feature type="transmembrane region" description="Helical" evidence="1">
    <location>
        <begin position="204"/>
        <end position="224"/>
    </location>
</feature>
<keyword evidence="1" id="KW-0812">Transmembrane</keyword>
<proteinExistence type="predicted"/>
<keyword evidence="1" id="KW-1133">Transmembrane helix</keyword>
<feature type="transmembrane region" description="Helical" evidence="1">
    <location>
        <begin position="24"/>
        <end position="42"/>
    </location>
</feature>
<feature type="transmembrane region" description="Helical" evidence="1">
    <location>
        <begin position="168"/>
        <end position="197"/>
    </location>
</feature>
<keyword evidence="3" id="KW-1185">Reference proteome</keyword>
<feature type="transmembrane region" description="Helical" evidence="1">
    <location>
        <begin position="123"/>
        <end position="156"/>
    </location>
</feature>
<feature type="transmembrane region" description="Helical" evidence="1">
    <location>
        <begin position="86"/>
        <end position="111"/>
    </location>
</feature>
<dbReference type="RefSeq" id="WP_067708396.1">
    <property type="nucleotide sequence ID" value="NZ_LLZH01000349.1"/>
</dbReference>
<feature type="transmembrane region" description="Helical" evidence="1">
    <location>
        <begin position="284"/>
        <end position="301"/>
    </location>
</feature>
<evidence type="ECO:0000256" key="1">
    <source>
        <dbReference type="SAM" id="Phobius"/>
    </source>
</evidence>
<reference evidence="2 3" key="1">
    <citation type="submission" date="2015-10" db="EMBL/GenBank/DDBJ databases">
        <authorList>
            <person name="Gilbert D.G."/>
        </authorList>
    </citation>
    <scope>NUCLEOTIDE SEQUENCE [LARGE SCALE GENOMIC DNA]</scope>
    <source>
        <strain evidence="2 3">NRRL B-16712</strain>
    </source>
</reference>
<organism evidence="2 3">
    <name type="scientific">Actinoplanes awajinensis subsp. mycoplanecinus</name>
    <dbReference type="NCBI Taxonomy" id="135947"/>
    <lineage>
        <taxon>Bacteria</taxon>
        <taxon>Bacillati</taxon>
        <taxon>Actinomycetota</taxon>
        <taxon>Actinomycetes</taxon>
        <taxon>Micromonosporales</taxon>
        <taxon>Micromonosporaceae</taxon>
        <taxon>Actinoplanes</taxon>
    </lineage>
</organism>
<sequence length="558" mass="59133">MTLLDQVHAGPIIATPRWWGRPPAMAALLAGVLGLVWALWFARDAGDLAAQYAWTSFVRHHPGSAYNLSWYGGIHPASYSIVSPYLMAWLGVRTTGVLACAGAAYLGGVALTRFGIRRPLPVALWMAVAVWSNLAAGRVTYLLGTVFALAAVTLAPPRTGARQRHRPVIAAGLGVLATLCSPVAGLFIEVLAAALFLIGRRRRAYLLAAGPPVVIAATALLFPFSGVQPFPWYAALATVGAAVAVARLTPPAWRTVRAGAWVYAVGVALTWLLPTPIGSNVERLVLLAGATILFCAAPLALSVRRRSLAYAVATVLAAWTVLQPLAGLVRTTPANAATTSEASPMIAELMRLGAQRGRVEVVPLRTHMEASVVAPYVGLARGWNRQADVERNPLFYDGTLTAASYRTWLTNWSVAYVVLPTDEPDSSGIAEAEIITAGPSWLPLVWSDAAWRIYRVEGSDPLVSAPATVVSAGPAALTVRMPSAGTTTLRIAWSPWLAIDGVDQDVDGGACLTQNGSWTDLSAPAAGTYTIEARYAFDRGTPCPVDGPSRALRPRSNR</sequence>
<gene>
    <name evidence="2" type="ORF">ADL15_50045</name>
</gene>
<dbReference type="Proteomes" id="UP000053244">
    <property type="component" value="Unassembled WGS sequence"/>
</dbReference>
<feature type="transmembrane region" description="Helical" evidence="1">
    <location>
        <begin position="230"/>
        <end position="248"/>
    </location>
</feature>